<name>D3BQZ5_HETP5</name>
<dbReference type="AlphaFoldDB" id="D3BQZ5"/>
<dbReference type="FunCoup" id="D3BQZ5">
    <property type="interactions" value="169"/>
</dbReference>
<comment type="caution">
    <text evidence="1">The sequence shown here is derived from an EMBL/GenBank/DDBJ whole genome shotgun (WGS) entry which is preliminary data.</text>
</comment>
<evidence type="ECO:0000313" key="2">
    <source>
        <dbReference type="Proteomes" id="UP000001396"/>
    </source>
</evidence>
<dbReference type="RefSeq" id="XP_020428314.1">
    <property type="nucleotide sequence ID" value="XM_020581174.1"/>
</dbReference>
<keyword evidence="2" id="KW-1185">Reference proteome</keyword>
<evidence type="ECO:0000313" key="1">
    <source>
        <dbReference type="EMBL" id="EFA76181.1"/>
    </source>
</evidence>
<dbReference type="Proteomes" id="UP000001396">
    <property type="component" value="Unassembled WGS sequence"/>
</dbReference>
<protein>
    <submittedName>
        <fullName evidence="1">Uncharacterized protein</fullName>
    </submittedName>
</protein>
<accession>D3BQZ5</accession>
<dbReference type="EMBL" id="ADBJ01000049">
    <property type="protein sequence ID" value="EFA76181.1"/>
    <property type="molecule type" value="Genomic_DNA"/>
</dbReference>
<proteinExistence type="predicted"/>
<dbReference type="InParanoid" id="D3BQZ5"/>
<dbReference type="GeneID" id="31365867"/>
<sequence>MFGPSVAHLRKFATSASIRRQRLVQKEAEERRKASRPNRPISKFLKEIFQYSEESATNVSTKN</sequence>
<reference evidence="1 2" key="1">
    <citation type="journal article" date="2011" name="Genome Res.">
        <title>Phylogeny-wide analysis of social amoeba genomes highlights ancient origins for complex intercellular communication.</title>
        <authorList>
            <person name="Heidel A.J."/>
            <person name="Lawal H.M."/>
            <person name="Felder M."/>
            <person name="Schilde C."/>
            <person name="Helps N.R."/>
            <person name="Tunggal B."/>
            <person name="Rivero F."/>
            <person name="John U."/>
            <person name="Schleicher M."/>
            <person name="Eichinger L."/>
            <person name="Platzer M."/>
            <person name="Noegel A.A."/>
            <person name="Schaap P."/>
            <person name="Gloeckner G."/>
        </authorList>
    </citation>
    <scope>NUCLEOTIDE SEQUENCE [LARGE SCALE GENOMIC DNA]</scope>
    <source>
        <strain evidence="2">ATCC 26659 / Pp 5 / PN500</strain>
    </source>
</reference>
<organism evidence="1 2">
    <name type="scientific">Heterostelium pallidum (strain ATCC 26659 / Pp 5 / PN500)</name>
    <name type="common">Cellular slime mold</name>
    <name type="synonym">Polysphondylium pallidum</name>
    <dbReference type="NCBI Taxonomy" id="670386"/>
    <lineage>
        <taxon>Eukaryota</taxon>
        <taxon>Amoebozoa</taxon>
        <taxon>Evosea</taxon>
        <taxon>Eumycetozoa</taxon>
        <taxon>Dictyostelia</taxon>
        <taxon>Acytosteliales</taxon>
        <taxon>Acytosteliaceae</taxon>
        <taxon>Heterostelium</taxon>
    </lineage>
</organism>
<gene>
    <name evidence="1" type="ORF">PPL_10398</name>
</gene>